<dbReference type="GO" id="GO:0043565">
    <property type="term" value="F:sequence-specific DNA binding"/>
    <property type="evidence" value="ECO:0007669"/>
    <property type="project" value="InterPro"/>
</dbReference>
<evidence type="ECO:0000256" key="2">
    <source>
        <dbReference type="ARBA" id="ARBA00023125"/>
    </source>
</evidence>
<dbReference type="SUPFAM" id="SSF46689">
    <property type="entry name" value="Homeodomain-like"/>
    <property type="match status" value="1"/>
</dbReference>
<feature type="domain" description="HTH araC/xylS-type" evidence="4">
    <location>
        <begin position="150"/>
        <end position="222"/>
    </location>
</feature>
<dbReference type="EMBL" id="BONK01000013">
    <property type="protein sequence ID" value="GIG22717.1"/>
    <property type="molecule type" value="Genomic_DNA"/>
</dbReference>
<accession>A0A919U3S2</accession>
<evidence type="ECO:0000259" key="4">
    <source>
        <dbReference type="PROSITE" id="PS01124"/>
    </source>
</evidence>
<dbReference type="Gene3D" id="1.10.10.60">
    <property type="entry name" value="Homeodomain-like"/>
    <property type="match status" value="1"/>
</dbReference>
<proteinExistence type="predicted"/>
<reference evidence="5" key="1">
    <citation type="submission" date="2021-01" db="EMBL/GenBank/DDBJ databases">
        <title>Whole genome shotgun sequence of Cellulomonas chitinilytica NBRC 110799.</title>
        <authorList>
            <person name="Komaki H."/>
            <person name="Tamura T."/>
        </authorList>
    </citation>
    <scope>NUCLEOTIDE SEQUENCE</scope>
    <source>
        <strain evidence="5">NBRC 110799</strain>
    </source>
</reference>
<dbReference type="Pfam" id="PF12833">
    <property type="entry name" value="HTH_18"/>
    <property type="match status" value="1"/>
</dbReference>
<dbReference type="RefSeq" id="WP_239070870.1">
    <property type="nucleotide sequence ID" value="NZ_BONK01000013.1"/>
</dbReference>
<keyword evidence="1" id="KW-0805">Transcription regulation</keyword>
<organism evidence="5 6">
    <name type="scientific">Cellulomonas chitinilytica</name>
    <dbReference type="NCBI Taxonomy" id="398759"/>
    <lineage>
        <taxon>Bacteria</taxon>
        <taxon>Bacillati</taxon>
        <taxon>Actinomycetota</taxon>
        <taxon>Actinomycetes</taxon>
        <taxon>Micrococcales</taxon>
        <taxon>Cellulomonadaceae</taxon>
        <taxon>Cellulomonas</taxon>
    </lineage>
</organism>
<keyword evidence="2" id="KW-0238">DNA-binding</keyword>
<protein>
    <submittedName>
        <fullName evidence="5">AraC family transcriptional regulator</fullName>
    </submittedName>
</protein>
<keyword evidence="3" id="KW-0804">Transcription</keyword>
<comment type="caution">
    <text evidence="5">The sequence shown here is derived from an EMBL/GenBank/DDBJ whole genome shotgun (WGS) entry which is preliminary data.</text>
</comment>
<sequence length="226" mass="24324">MSFLYEERTSSSPYVDVVWQTRDVSDGTYLASADACWDMIFTVGPDGSRRALLCGPASRPVEVPYVAGNLNVGVRFAPGAFFTHVPARTLCDRTVLLPMPDAGHFELAGAGWPFPGYGDVDDLADAFGRHGLLRLDEVVGAALDGGAPHLSARTVERHFTHATGLSPGHVRQITRARAAVARLQQGRAIADVAHDLGYADQSHLTRDLKRLTGYTPGQSQGRSEPV</sequence>
<gene>
    <name evidence="5" type="ORF">Cch01nite_34410</name>
</gene>
<dbReference type="Pfam" id="PF20240">
    <property type="entry name" value="DUF6597"/>
    <property type="match status" value="1"/>
</dbReference>
<dbReference type="InterPro" id="IPR018060">
    <property type="entry name" value="HTH_AraC"/>
</dbReference>
<evidence type="ECO:0000256" key="3">
    <source>
        <dbReference type="ARBA" id="ARBA00023163"/>
    </source>
</evidence>
<dbReference type="SMART" id="SM00342">
    <property type="entry name" value="HTH_ARAC"/>
    <property type="match status" value="1"/>
</dbReference>
<evidence type="ECO:0000313" key="5">
    <source>
        <dbReference type="EMBL" id="GIG22717.1"/>
    </source>
</evidence>
<dbReference type="PANTHER" id="PTHR46796">
    <property type="entry name" value="HTH-TYPE TRANSCRIPTIONAL ACTIVATOR RHAS-RELATED"/>
    <property type="match status" value="1"/>
</dbReference>
<keyword evidence="6" id="KW-1185">Reference proteome</keyword>
<dbReference type="InterPro" id="IPR009057">
    <property type="entry name" value="Homeodomain-like_sf"/>
</dbReference>
<evidence type="ECO:0000313" key="6">
    <source>
        <dbReference type="Proteomes" id="UP000632740"/>
    </source>
</evidence>
<dbReference type="InterPro" id="IPR050204">
    <property type="entry name" value="AraC_XylS_family_regulators"/>
</dbReference>
<dbReference type="InterPro" id="IPR046532">
    <property type="entry name" value="DUF6597"/>
</dbReference>
<dbReference type="GO" id="GO:0003700">
    <property type="term" value="F:DNA-binding transcription factor activity"/>
    <property type="evidence" value="ECO:0007669"/>
    <property type="project" value="InterPro"/>
</dbReference>
<name>A0A919U3S2_9CELL</name>
<evidence type="ECO:0000256" key="1">
    <source>
        <dbReference type="ARBA" id="ARBA00023015"/>
    </source>
</evidence>
<dbReference type="PROSITE" id="PS01124">
    <property type="entry name" value="HTH_ARAC_FAMILY_2"/>
    <property type="match status" value="1"/>
</dbReference>
<dbReference type="Proteomes" id="UP000632740">
    <property type="component" value="Unassembled WGS sequence"/>
</dbReference>
<dbReference type="AlphaFoldDB" id="A0A919U3S2"/>